<gene>
    <name evidence="2" type="ORF">BIV24_27890</name>
</gene>
<evidence type="ECO:0008006" key="4">
    <source>
        <dbReference type="Google" id="ProtNLM"/>
    </source>
</evidence>
<name>A0A1S2NVQ4_9ACTN</name>
<dbReference type="OrthoDB" id="123261at2"/>
<keyword evidence="1" id="KW-0812">Transmembrane</keyword>
<keyword evidence="3" id="KW-1185">Reference proteome</keyword>
<dbReference type="AlphaFoldDB" id="A0A1S2NVQ4"/>
<dbReference type="InterPro" id="IPR021741">
    <property type="entry name" value="DUF3311"/>
</dbReference>
<feature type="transmembrane region" description="Helical" evidence="1">
    <location>
        <begin position="32"/>
        <end position="54"/>
    </location>
</feature>
<sequence length="69" mass="7795">MAGRLCLAAVFFGPLPAPLYMRTEPRLLGRPLFYWYQFACVLLGAAVLLGAFALRRLGRRRARPTEARD</sequence>
<accession>A0A1S2NVQ4</accession>
<reference evidence="2 3" key="1">
    <citation type="submission" date="2016-10" db="EMBL/GenBank/DDBJ databases">
        <title>Genome sequence of Streptomyces sp. MUSC 93.</title>
        <authorList>
            <person name="Lee L.-H."/>
            <person name="Ser H.-L."/>
            <person name="Law J.W.-F."/>
        </authorList>
    </citation>
    <scope>NUCLEOTIDE SEQUENCE [LARGE SCALE GENOMIC DNA]</scope>
    <source>
        <strain evidence="2 3">MUSC 93</strain>
    </source>
</reference>
<comment type="caution">
    <text evidence="2">The sequence shown here is derived from an EMBL/GenBank/DDBJ whole genome shotgun (WGS) entry which is preliminary data.</text>
</comment>
<protein>
    <recommendedName>
        <fullName evidence="4">DUF3311 domain-containing protein</fullName>
    </recommendedName>
</protein>
<organism evidence="2 3">
    <name type="scientific">Streptomyces colonosanans</name>
    <dbReference type="NCBI Taxonomy" id="1428652"/>
    <lineage>
        <taxon>Bacteria</taxon>
        <taxon>Bacillati</taxon>
        <taxon>Actinomycetota</taxon>
        <taxon>Actinomycetes</taxon>
        <taxon>Kitasatosporales</taxon>
        <taxon>Streptomycetaceae</taxon>
        <taxon>Streptomyces</taxon>
    </lineage>
</organism>
<keyword evidence="1" id="KW-1133">Transmembrane helix</keyword>
<evidence type="ECO:0000313" key="3">
    <source>
        <dbReference type="Proteomes" id="UP000179935"/>
    </source>
</evidence>
<proteinExistence type="predicted"/>
<evidence type="ECO:0000256" key="1">
    <source>
        <dbReference type="SAM" id="Phobius"/>
    </source>
</evidence>
<dbReference type="Pfam" id="PF11755">
    <property type="entry name" value="DUF3311"/>
    <property type="match status" value="1"/>
</dbReference>
<dbReference type="Proteomes" id="UP000179935">
    <property type="component" value="Unassembled WGS sequence"/>
</dbReference>
<keyword evidence="1" id="KW-0472">Membrane</keyword>
<evidence type="ECO:0000313" key="2">
    <source>
        <dbReference type="EMBL" id="OIJ85643.1"/>
    </source>
</evidence>
<dbReference type="EMBL" id="MLYP01000085">
    <property type="protein sequence ID" value="OIJ85643.1"/>
    <property type="molecule type" value="Genomic_DNA"/>
</dbReference>